<evidence type="ECO:0000256" key="1">
    <source>
        <dbReference type="ARBA" id="ARBA00022614"/>
    </source>
</evidence>
<evidence type="ECO:0000313" key="7">
    <source>
        <dbReference type="Proteomes" id="UP001064489"/>
    </source>
</evidence>
<feature type="signal peptide" evidence="4">
    <location>
        <begin position="1"/>
        <end position="29"/>
    </location>
</feature>
<keyword evidence="2 4" id="KW-0732">Signal</keyword>
<gene>
    <name evidence="6" type="ORF">LWI28_004635</name>
</gene>
<dbReference type="AlphaFoldDB" id="A0AAD5JHP7"/>
<proteinExistence type="predicted"/>
<evidence type="ECO:0000256" key="3">
    <source>
        <dbReference type="ARBA" id="ARBA00022737"/>
    </source>
</evidence>
<feature type="chain" id="PRO_5042023628" description="Leucine-rich repeat-containing N-terminal plant-type domain-containing protein" evidence="4">
    <location>
        <begin position="30"/>
        <end position="132"/>
    </location>
</feature>
<keyword evidence="7" id="KW-1185">Reference proteome</keyword>
<dbReference type="Proteomes" id="UP001064489">
    <property type="component" value="Chromosome 1"/>
</dbReference>
<dbReference type="InterPro" id="IPR013210">
    <property type="entry name" value="LRR_N_plant-typ"/>
</dbReference>
<dbReference type="InterPro" id="IPR001611">
    <property type="entry name" value="Leu-rich_rpt"/>
</dbReference>
<dbReference type="InterPro" id="IPR032675">
    <property type="entry name" value="LRR_dom_sf"/>
</dbReference>
<keyword evidence="1" id="KW-0433">Leucine-rich repeat</keyword>
<evidence type="ECO:0000256" key="4">
    <source>
        <dbReference type="SAM" id="SignalP"/>
    </source>
</evidence>
<evidence type="ECO:0000256" key="2">
    <source>
        <dbReference type="ARBA" id="ARBA00022729"/>
    </source>
</evidence>
<evidence type="ECO:0000259" key="5">
    <source>
        <dbReference type="Pfam" id="PF08263"/>
    </source>
</evidence>
<protein>
    <recommendedName>
        <fullName evidence="5">Leucine-rich repeat-containing N-terminal plant-type domain-containing protein</fullName>
    </recommendedName>
</protein>
<dbReference type="SUPFAM" id="SSF52058">
    <property type="entry name" value="L domain-like"/>
    <property type="match status" value="1"/>
</dbReference>
<name>A0AAD5JHP7_ACENE</name>
<dbReference type="Gene3D" id="3.80.10.10">
    <property type="entry name" value="Ribonuclease Inhibitor"/>
    <property type="match status" value="1"/>
</dbReference>
<feature type="domain" description="Leucine-rich repeat-containing N-terminal plant-type" evidence="5">
    <location>
        <begin position="38"/>
        <end position="73"/>
    </location>
</feature>
<organism evidence="6 7">
    <name type="scientific">Acer negundo</name>
    <name type="common">Box elder</name>
    <dbReference type="NCBI Taxonomy" id="4023"/>
    <lineage>
        <taxon>Eukaryota</taxon>
        <taxon>Viridiplantae</taxon>
        <taxon>Streptophyta</taxon>
        <taxon>Embryophyta</taxon>
        <taxon>Tracheophyta</taxon>
        <taxon>Spermatophyta</taxon>
        <taxon>Magnoliopsida</taxon>
        <taxon>eudicotyledons</taxon>
        <taxon>Gunneridae</taxon>
        <taxon>Pentapetalae</taxon>
        <taxon>rosids</taxon>
        <taxon>malvids</taxon>
        <taxon>Sapindales</taxon>
        <taxon>Sapindaceae</taxon>
        <taxon>Hippocastanoideae</taxon>
        <taxon>Acereae</taxon>
        <taxon>Acer</taxon>
    </lineage>
</organism>
<reference evidence="6" key="2">
    <citation type="submission" date="2023-02" db="EMBL/GenBank/DDBJ databases">
        <authorList>
            <person name="Swenson N.G."/>
            <person name="Wegrzyn J.L."/>
            <person name="Mcevoy S.L."/>
        </authorList>
    </citation>
    <scope>NUCLEOTIDE SEQUENCE</scope>
    <source>
        <strain evidence="6">91603</strain>
        <tissue evidence="6">Leaf</tissue>
    </source>
</reference>
<dbReference type="Pfam" id="PF08263">
    <property type="entry name" value="LRRNT_2"/>
    <property type="match status" value="1"/>
</dbReference>
<evidence type="ECO:0000313" key="6">
    <source>
        <dbReference type="EMBL" id="KAI9194269.1"/>
    </source>
</evidence>
<dbReference type="EMBL" id="JAJSOW010000003">
    <property type="protein sequence ID" value="KAI9194269.1"/>
    <property type="molecule type" value="Genomic_DNA"/>
</dbReference>
<sequence length="132" mass="14855">MLSSISYPTILPWCFSWLLIYNFSTLSNASLVNTNEIDRLALLAIKAQLHDPLGVTSSWNNSVSFCLWTGVSCGHQHQRVMNLDLRNQSIGGHLSPFIGNLSFLRSIHLGDNMFNGDIPHEIGRLFRLKTLQ</sequence>
<accession>A0AAD5JHP7</accession>
<keyword evidence="3" id="KW-0677">Repeat</keyword>
<dbReference type="Pfam" id="PF00560">
    <property type="entry name" value="LRR_1"/>
    <property type="match status" value="1"/>
</dbReference>
<dbReference type="PANTHER" id="PTHR47988">
    <property type="entry name" value="SOMATIC EMBRYOGENESIS RECEPTOR KINASE 1"/>
    <property type="match status" value="1"/>
</dbReference>
<comment type="caution">
    <text evidence="6">The sequence shown here is derived from an EMBL/GenBank/DDBJ whole genome shotgun (WGS) entry which is preliminary data.</text>
</comment>
<reference evidence="6" key="1">
    <citation type="journal article" date="2022" name="Plant J.">
        <title>Strategies of tolerance reflected in two North American maple genomes.</title>
        <authorList>
            <person name="McEvoy S.L."/>
            <person name="Sezen U.U."/>
            <person name="Trouern-Trend A."/>
            <person name="McMahon S.M."/>
            <person name="Schaberg P.G."/>
            <person name="Yang J."/>
            <person name="Wegrzyn J.L."/>
            <person name="Swenson N.G."/>
        </authorList>
    </citation>
    <scope>NUCLEOTIDE SEQUENCE</scope>
    <source>
        <strain evidence="6">91603</strain>
    </source>
</reference>